<feature type="chain" id="PRO_5010582851" evidence="1">
    <location>
        <begin position="24"/>
        <end position="514"/>
    </location>
</feature>
<dbReference type="Pfam" id="PF13091">
    <property type="entry name" value="PLDc_2"/>
    <property type="match status" value="2"/>
</dbReference>
<sequence length="514" mass="58230">MLLKPWFFLAILFGSCLGLTACAGLPPNHDRVASVAWSQPEKTRLGQLVAVHARQHPRQSGFSLVGSGKAAFNDRIAMVELAEKTLDLQYYIWEEDSTGLLLAEHLLKVADRGVRVRILLDDNNMAKRDQSIARLDAHPNLEIRMANPFANRRNHLLSFITDFRRVNHRMHNKSMIVDGALGIVGGRNIGDDYFEVDEQANFRDMDLLAAGPIVQELNRSFDYLWNGTWSYPISRLVKSPVTQADLVQARLRIKTYLAQHPYPHPLNKEVRQLVRRINQVLTQLVWAKGRVIDNDPVSLVKQGRGEISHALTNKLPSLKQELLIESAYFVGTKAGIEEARKLIRQGVRIRVLTNSLASNDVLAAHAGYTRWRDDLLKAGVEIYELRPDSKGALLNQLLNQGDSTASLHTKAFAFDKKAVFIGSFNLDPRSENINTEIGIYVESPELARRLIAFMDEGVQPKVAWKLVLNDQQQLRWLETDQHGLLHEHDREPMTSFWQRLFSGLISVLPIESQL</sequence>
<evidence type="ECO:0000256" key="1">
    <source>
        <dbReference type="SAM" id="SignalP"/>
    </source>
</evidence>
<feature type="signal peptide" evidence="1">
    <location>
        <begin position="1"/>
        <end position="23"/>
    </location>
</feature>
<dbReference type="STRING" id="92487.SAMN02745130_03728"/>
<evidence type="ECO:0000259" key="2">
    <source>
        <dbReference type="PROSITE" id="PS50035"/>
    </source>
</evidence>
<dbReference type="RefSeq" id="WP_078924160.1">
    <property type="nucleotide sequence ID" value="NZ_FUYB01000029.1"/>
</dbReference>
<protein>
    <submittedName>
        <fullName evidence="3">Phosphatidylserine/phosphatidylglycerophosphate/cardiolipin synthase</fullName>
    </submittedName>
</protein>
<reference evidence="4" key="1">
    <citation type="submission" date="2017-02" db="EMBL/GenBank/DDBJ databases">
        <authorList>
            <person name="Varghese N."/>
            <person name="Submissions S."/>
        </authorList>
    </citation>
    <scope>NUCLEOTIDE SEQUENCE [LARGE SCALE GENOMIC DNA]</scope>
    <source>
        <strain evidence="4">ATCC 49788</strain>
    </source>
</reference>
<evidence type="ECO:0000313" key="3">
    <source>
        <dbReference type="EMBL" id="SKA95213.1"/>
    </source>
</evidence>
<accession>A0A1T4Y0Q2</accession>
<dbReference type="Gene3D" id="3.30.870.10">
    <property type="entry name" value="Endonuclease Chain A"/>
    <property type="match status" value="2"/>
</dbReference>
<dbReference type="PANTHER" id="PTHR21248:SF12">
    <property type="entry name" value="CARDIOLIPIN SYNTHASE C"/>
    <property type="match status" value="1"/>
</dbReference>
<dbReference type="PROSITE" id="PS51257">
    <property type="entry name" value="PROKAR_LIPOPROTEIN"/>
    <property type="match status" value="1"/>
</dbReference>
<proteinExistence type="predicted"/>
<dbReference type="SMART" id="SM00155">
    <property type="entry name" value="PLDc"/>
    <property type="match status" value="2"/>
</dbReference>
<name>A0A1T4Y0Q2_9GAMM</name>
<dbReference type="PANTHER" id="PTHR21248">
    <property type="entry name" value="CARDIOLIPIN SYNTHASE"/>
    <property type="match status" value="1"/>
</dbReference>
<dbReference type="OrthoDB" id="9762009at2"/>
<feature type="domain" description="PLD phosphodiesterase" evidence="2">
    <location>
        <begin position="403"/>
        <end position="430"/>
    </location>
</feature>
<dbReference type="CDD" id="cd09111">
    <property type="entry name" value="PLDc_ymdC_like_1"/>
    <property type="match status" value="1"/>
</dbReference>
<dbReference type="PROSITE" id="PS50035">
    <property type="entry name" value="PLD"/>
    <property type="match status" value="2"/>
</dbReference>
<organism evidence="3 4">
    <name type="scientific">Thiothrix eikelboomii</name>
    <dbReference type="NCBI Taxonomy" id="92487"/>
    <lineage>
        <taxon>Bacteria</taxon>
        <taxon>Pseudomonadati</taxon>
        <taxon>Pseudomonadota</taxon>
        <taxon>Gammaproteobacteria</taxon>
        <taxon>Thiotrichales</taxon>
        <taxon>Thiotrichaceae</taxon>
        <taxon>Thiothrix</taxon>
    </lineage>
</organism>
<gene>
    <name evidence="3" type="ORF">SAMN02745130_03728</name>
</gene>
<dbReference type="CDD" id="cd09113">
    <property type="entry name" value="PLDc_ymdC_like_2"/>
    <property type="match status" value="1"/>
</dbReference>
<dbReference type="EMBL" id="FUYB01000029">
    <property type="protein sequence ID" value="SKA95213.1"/>
    <property type="molecule type" value="Genomic_DNA"/>
</dbReference>
<keyword evidence="1" id="KW-0732">Signal</keyword>
<dbReference type="GO" id="GO:0030572">
    <property type="term" value="F:phosphatidyltransferase activity"/>
    <property type="evidence" value="ECO:0007669"/>
    <property type="project" value="UniProtKB-ARBA"/>
</dbReference>
<dbReference type="InterPro" id="IPR025202">
    <property type="entry name" value="PLD-like_dom"/>
</dbReference>
<dbReference type="GO" id="GO:0032049">
    <property type="term" value="P:cardiolipin biosynthetic process"/>
    <property type="evidence" value="ECO:0007669"/>
    <property type="project" value="UniProtKB-ARBA"/>
</dbReference>
<dbReference type="InterPro" id="IPR001736">
    <property type="entry name" value="PLipase_D/transphosphatidylase"/>
</dbReference>
<evidence type="ECO:0000313" key="4">
    <source>
        <dbReference type="Proteomes" id="UP000190460"/>
    </source>
</evidence>
<keyword evidence="4" id="KW-1185">Reference proteome</keyword>
<dbReference type="Proteomes" id="UP000190460">
    <property type="component" value="Unassembled WGS sequence"/>
</dbReference>
<feature type="domain" description="PLD phosphodiesterase" evidence="2">
    <location>
        <begin position="166"/>
        <end position="193"/>
    </location>
</feature>
<dbReference type="AlphaFoldDB" id="A0A1T4Y0Q2"/>
<dbReference type="SUPFAM" id="SSF56024">
    <property type="entry name" value="Phospholipase D/nuclease"/>
    <property type="match status" value="2"/>
</dbReference>